<dbReference type="Pfam" id="PF00089">
    <property type="entry name" value="Trypsin"/>
    <property type="match status" value="1"/>
</dbReference>
<dbReference type="FunFam" id="2.40.10.10:FF:000005">
    <property type="entry name" value="Serine protease 37"/>
    <property type="match status" value="1"/>
</dbReference>
<evidence type="ECO:0000313" key="4">
    <source>
        <dbReference type="Proteomes" id="UP001488838"/>
    </source>
</evidence>
<protein>
    <recommendedName>
        <fullName evidence="2">Peptidase S1 domain-containing protein</fullName>
    </recommendedName>
</protein>
<dbReference type="SMART" id="SM00020">
    <property type="entry name" value="Tryp_SPc"/>
    <property type="match status" value="1"/>
</dbReference>
<dbReference type="GO" id="GO:0006508">
    <property type="term" value="P:proteolysis"/>
    <property type="evidence" value="ECO:0007669"/>
    <property type="project" value="InterPro"/>
</dbReference>
<reference evidence="3 4" key="1">
    <citation type="journal article" date="2023" name="bioRxiv">
        <title>Conserved and derived expression patterns and positive selection on dental genes reveal complex evolutionary context of ever-growing rodent molars.</title>
        <authorList>
            <person name="Calamari Z.T."/>
            <person name="Song A."/>
            <person name="Cohen E."/>
            <person name="Akter M."/>
            <person name="Roy R.D."/>
            <person name="Hallikas O."/>
            <person name="Christensen M.M."/>
            <person name="Li P."/>
            <person name="Marangoni P."/>
            <person name="Jernvall J."/>
            <person name="Klein O.D."/>
        </authorList>
    </citation>
    <scope>NUCLEOTIDE SEQUENCE [LARGE SCALE GENOMIC DNA]</scope>
    <source>
        <strain evidence="3">V071</strain>
    </source>
</reference>
<dbReference type="EMBL" id="JBBHLL010000800">
    <property type="protein sequence ID" value="KAK7797633.1"/>
    <property type="molecule type" value="Genomic_DNA"/>
</dbReference>
<name>A0AAW0H8D3_MYOGA</name>
<dbReference type="InterPro" id="IPR043504">
    <property type="entry name" value="Peptidase_S1_PA_chymotrypsin"/>
</dbReference>
<dbReference type="GO" id="GO:2000344">
    <property type="term" value="P:positive regulation of acrosome reaction"/>
    <property type="evidence" value="ECO:0007669"/>
    <property type="project" value="TreeGrafter"/>
</dbReference>
<evidence type="ECO:0000313" key="3">
    <source>
        <dbReference type="EMBL" id="KAK7797633.1"/>
    </source>
</evidence>
<evidence type="ECO:0000259" key="2">
    <source>
        <dbReference type="PROSITE" id="PS50240"/>
    </source>
</evidence>
<evidence type="ECO:0000256" key="1">
    <source>
        <dbReference type="ARBA" id="ARBA00023157"/>
    </source>
</evidence>
<keyword evidence="4" id="KW-1185">Reference proteome</keyword>
<dbReference type="Gene3D" id="2.40.10.10">
    <property type="entry name" value="Trypsin-like serine proteases"/>
    <property type="match status" value="2"/>
</dbReference>
<dbReference type="AlphaFoldDB" id="A0AAW0H8D3"/>
<dbReference type="Proteomes" id="UP001488838">
    <property type="component" value="Unassembled WGS sequence"/>
</dbReference>
<comment type="caution">
    <text evidence="3">The sequence shown here is derived from an EMBL/GenBank/DDBJ whole genome shotgun (WGS) entry which is preliminary data.</text>
</comment>
<accession>A0AAW0H8D3</accession>
<dbReference type="PANTHER" id="PTHR24271">
    <property type="entry name" value="KALLIKREIN-RELATED"/>
    <property type="match status" value="1"/>
</dbReference>
<sequence length="235" mass="26854">MLSRSKGTVFFTRSTVQKEDYAPYIAYLKSNFNPCVGVLIKASWVLAPSHCYLPNLRVMLGNFKSRVRDGTEQTIHPIQIIRYWNVSHTAPQDDLMLIRLAKPATFNHKVQVLPIATTNVRPGTVCTLSGLDWSQENVGKCTFRGTSSHRFHLRNITIIETKKSYEKKHCFKFNFFLSPSLPYHLWQEVAVATVICKGKLQGIEVGHFMGGDVGIYTNLYTYIPWIEKAIKEKLK</sequence>
<dbReference type="InterPro" id="IPR001254">
    <property type="entry name" value="Trypsin_dom"/>
</dbReference>
<dbReference type="SUPFAM" id="SSF50494">
    <property type="entry name" value="Trypsin-like serine proteases"/>
    <property type="match status" value="1"/>
</dbReference>
<organism evidence="3 4">
    <name type="scientific">Myodes glareolus</name>
    <name type="common">Bank vole</name>
    <name type="synonym">Clethrionomys glareolus</name>
    <dbReference type="NCBI Taxonomy" id="447135"/>
    <lineage>
        <taxon>Eukaryota</taxon>
        <taxon>Metazoa</taxon>
        <taxon>Chordata</taxon>
        <taxon>Craniata</taxon>
        <taxon>Vertebrata</taxon>
        <taxon>Euteleostomi</taxon>
        <taxon>Mammalia</taxon>
        <taxon>Eutheria</taxon>
        <taxon>Euarchontoglires</taxon>
        <taxon>Glires</taxon>
        <taxon>Rodentia</taxon>
        <taxon>Myomorpha</taxon>
        <taxon>Muroidea</taxon>
        <taxon>Cricetidae</taxon>
        <taxon>Arvicolinae</taxon>
        <taxon>Myodes</taxon>
    </lineage>
</organism>
<dbReference type="PROSITE" id="PS50240">
    <property type="entry name" value="TRYPSIN_DOM"/>
    <property type="match status" value="1"/>
</dbReference>
<dbReference type="PANTHER" id="PTHR24271:SF61">
    <property type="entry name" value="INACTIVE SERINE PROTEASE 37-RELATED"/>
    <property type="match status" value="1"/>
</dbReference>
<dbReference type="GO" id="GO:0001669">
    <property type="term" value="C:acrosomal vesicle"/>
    <property type="evidence" value="ECO:0007669"/>
    <property type="project" value="TreeGrafter"/>
</dbReference>
<dbReference type="GO" id="GO:0004252">
    <property type="term" value="F:serine-type endopeptidase activity"/>
    <property type="evidence" value="ECO:0007669"/>
    <property type="project" value="InterPro"/>
</dbReference>
<keyword evidence="1" id="KW-1015">Disulfide bond</keyword>
<gene>
    <name evidence="3" type="ORF">U0070_006689</name>
</gene>
<proteinExistence type="predicted"/>
<dbReference type="InterPro" id="IPR009003">
    <property type="entry name" value="Peptidase_S1_PA"/>
</dbReference>
<feature type="domain" description="Peptidase S1" evidence="2">
    <location>
        <begin position="23"/>
        <end position="231"/>
    </location>
</feature>